<dbReference type="EMBL" id="AFCI01001499">
    <property type="protein sequence ID" value="EHC32123.1"/>
    <property type="molecule type" value="Genomic_DNA"/>
</dbReference>
<dbReference type="AlphaFoldDB" id="A0A6C8GI11"/>
<feature type="non-terminal residue" evidence="1">
    <location>
        <position position="1"/>
    </location>
</feature>
<sequence length="30" mass="3321">AAAASLNEQALHLKELVNVFRVREEDTQPA</sequence>
<reference evidence="1 2" key="1">
    <citation type="journal article" date="2011" name="BMC Genomics">
        <title>Genome sequencing reveals diversification of virulence factor content and possible host adaptation in distinct subpopulations of Salmonella enterica.</title>
        <authorList>
            <person name="den Bakker H.C."/>
            <person name="Moreno Switt A.I."/>
            <person name="Govoni G."/>
            <person name="Cummings C.A."/>
            <person name="Ranieri M.L."/>
            <person name="Degoricija L."/>
            <person name="Hoelzer K."/>
            <person name="Rodriguez-Rivera L.D."/>
            <person name="Brown S."/>
            <person name="Bolchacova E."/>
            <person name="Furtado M.R."/>
            <person name="Wiedmann M."/>
        </authorList>
    </citation>
    <scope>NUCLEOTIDE SEQUENCE [LARGE SCALE GENOMIC DNA]</scope>
    <source>
        <strain evidence="1 2">A4-669</strain>
    </source>
</reference>
<evidence type="ECO:0000313" key="2">
    <source>
        <dbReference type="Proteomes" id="UP000004906"/>
    </source>
</evidence>
<name>A0A6C8GI11_SALET</name>
<evidence type="ECO:0000313" key="1">
    <source>
        <dbReference type="EMBL" id="EHC32123.1"/>
    </source>
</evidence>
<dbReference type="Proteomes" id="UP000004906">
    <property type="component" value="Unassembled WGS sequence"/>
</dbReference>
<proteinExistence type="predicted"/>
<accession>A0A6C8GI11</accession>
<organism evidence="1 2">
    <name type="scientific">Salmonella enterica subsp. enterica serovar Adelaide str. A4-669</name>
    <dbReference type="NCBI Taxonomy" id="913063"/>
    <lineage>
        <taxon>Bacteria</taxon>
        <taxon>Pseudomonadati</taxon>
        <taxon>Pseudomonadota</taxon>
        <taxon>Gammaproteobacteria</taxon>
        <taxon>Enterobacterales</taxon>
        <taxon>Enterobacteriaceae</taxon>
        <taxon>Salmonella</taxon>
    </lineage>
</organism>
<protein>
    <recommendedName>
        <fullName evidence="3">Methyl-accepting chemotaxis protein</fullName>
    </recommendedName>
</protein>
<gene>
    <name evidence="1" type="ORF">LTSEADE_4481</name>
</gene>
<evidence type="ECO:0008006" key="3">
    <source>
        <dbReference type="Google" id="ProtNLM"/>
    </source>
</evidence>
<comment type="caution">
    <text evidence="1">The sequence shown here is derived from an EMBL/GenBank/DDBJ whole genome shotgun (WGS) entry which is preliminary data.</text>
</comment>